<name>A0A8J5CG39_ZINOF</name>
<evidence type="ECO:0000256" key="1">
    <source>
        <dbReference type="SAM" id="Phobius"/>
    </source>
</evidence>
<feature type="transmembrane region" description="Helical" evidence="1">
    <location>
        <begin position="86"/>
        <end position="105"/>
    </location>
</feature>
<sequence length="315" mass="35441">MEKGALTETKESSRRRTKLFNFLAFVAFLLLTFTTAESAYRSRHQPSALAFTLFSYADLVLLFHCLKVFERLGPDATLRKKEGLKALVWLLATAQILAFTWRVAAEIPLPIAFTLWLMAGLITISGFYLMFFRSEADVLLPPLSSVTPFKRLLMEKGALSESKQISSSNQRTKLFNFLAFVAFLLLTFTTAESAYRSRHQPSALAFTLFSYADLVLLFHCLKVFERLGPDATPRRKEGLKALVWLLATAQILAFTWRVAAEIPLPIAVALWLVAGLITISGFYLMFFRSEADVVDKCCLNCSPLVNQELSPDEKV</sequence>
<feature type="transmembrane region" description="Helical" evidence="1">
    <location>
        <begin position="266"/>
        <end position="286"/>
    </location>
</feature>
<dbReference type="PANTHER" id="PTHR46610:SF20">
    <property type="entry name" value="OS05G0181300 PROTEIN"/>
    <property type="match status" value="1"/>
</dbReference>
<feature type="transmembrane region" description="Helical" evidence="1">
    <location>
        <begin position="111"/>
        <end position="131"/>
    </location>
</feature>
<feature type="transmembrane region" description="Helical" evidence="1">
    <location>
        <begin position="203"/>
        <end position="221"/>
    </location>
</feature>
<organism evidence="2 3">
    <name type="scientific">Zingiber officinale</name>
    <name type="common">Ginger</name>
    <name type="synonym">Amomum zingiber</name>
    <dbReference type="NCBI Taxonomy" id="94328"/>
    <lineage>
        <taxon>Eukaryota</taxon>
        <taxon>Viridiplantae</taxon>
        <taxon>Streptophyta</taxon>
        <taxon>Embryophyta</taxon>
        <taxon>Tracheophyta</taxon>
        <taxon>Spermatophyta</taxon>
        <taxon>Magnoliopsida</taxon>
        <taxon>Liliopsida</taxon>
        <taxon>Zingiberales</taxon>
        <taxon>Zingiberaceae</taxon>
        <taxon>Zingiber</taxon>
    </lineage>
</organism>
<dbReference type="Pfam" id="PF20100">
    <property type="entry name" value="DUF6490"/>
    <property type="match status" value="2"/>
</dbReference>
<keyword evidence="1" id="KW-0812">Transmembrane</keyword>
<evidence type="ECO:0000313" key="2">
    <source>
        <dbReference type="EMBL" id="KAG6473811.1"/>
    </source>
</evidence>
<protein>
    <submittedName>
        <fullName evidence="2">Uncharacterized protein</fullName>
    </submittedName>
</protein>
<keyword evidence="1" id="KW-0472">Membrane</keyword>
<gene>
    <name evidence="2" type="ORF">ZIOFF_067729</name>
</gene>
<comment type="caution">
    <text evidence="2">The sequence shown here is derived from an EMBL/GenBank/DDBJ whole genome shotgun (WGS) entry which is preliminary data.</text>
</comment>
<dbReference type="AlphaFoldDB" id="A0A8J5CG39"/>
<evidence type="ECO:0000313" key="3">
    <source>
        <dbReference type="Proteomes" id="UP000734854"/>
    </source>
</evidence>
<accession>A0A8J5CG39</accession>
<feature type="transmembrane region" description="Helical" evidence="1">
    <location>
        <begin position="174"/>
        <end position="191"/>
    </location>
</feature>
<dbReference type="PANTHER" id="PTHR46610">
    <property type="entry name" value="OS05G0181300 PROTEIN"/>
    <property type="match status" value="1"/>
</dbReference>
<feature type="transmembrane region" description="Helical" evidence="1">
    <location>
        <begin position="241"/>
        <end position="260"/>
    </location>
</feature>
<keyword evidence="1" id="KW-1133">Transmembrane helix</keyword>
<dbReference type="EMBL" id="JACMSC010000019">
    <property type="protein sequence ID" value="KAG6473811.1"/>
    <property type="molecule type" value="Genomic_DNA"/>
</dbReference>
<keyword evidence="3" id="KW-1185">Reference proteome</keyword>
<dbReference type="Proteomes" id="UP000734854">
    <property type="component" value="Unassembled WGS sequence"/>
</dbReference>
<proteinExistence type="predicted"/>
<feature type="transmembrane region" description="Helical" evidence="1">
    <location>
        <begin position="48"/>
        <end position="66"/>
    </location>
</feature>
<dbReference type="InterPro" id="IPR045501">
    <property type="entry name" value="DUF6490"/>
</dbReference>
<reference evidence="2 3" key="1">
    <citation type="submission" date="2020-08" db="EMBL/GenBank/DDBJ databases">
        <title>Plant Genome Project.</title>
        <authorList>
            <person name="Zhang R.-G."/>
        </authorList>
    </citation>
    <scope>NUCLEOTIDE SEQUENCE [LARGE SCALE GENOMIC DNA]</scope>
    <source>
        <tissue evidence="2">Rhizome</tissue>
    </source>
</reference>